<sequence length="123" mass="14092">MALMLAFFLYPFALDLVAVHVVCKGTLIVLNCHGIWFAGGLDPVCLVQYQCLICNFQWKRVYWQSMIHAKGTGFIREYISNARLDPPKNLMTAQTDMEQQRKIIQEESLETKNAVRPSEKAPE</sequence>
<feature type="signal peptide" evidence="1">
    <location>
        <begin position="1"/>
        <end position="19"/>
    </location>
</feature>
<feature type="chain" id="PRO_5014166835" evidence="1">
    <location>
        <begin position="20"/>
        <end position="123"/>
    </location>
</feature>
<accession>A0A2I1CKF4</accession>
<gene>
    <name evidence="2" type="ORF">P174DRAFT_4209</name>
</gene>
<evidence type="ECO:0000313" key="3">
    <source>
        <dbReference type="Proteomes" id="UP000234474"/>
    </source>
</evidence>
<comment type="caution">
    <text evidence="2">The sequence shown here is derived from an EMBL/GenBank/DDBJ whole genome shotgun (WGS) entry which is preliminary data.</text>
</comment>
<dbReference type="GeneID" id="36532236"/>
<dbReference type="Proteomes" id="UP000234474">
    <property type="component" value="Unassembled WGS sequence"/>
</dbReference>
<reference evidence="3" key="1">
    <citation type="journal article" date="2018" name="Proc. Natl. Acad. Sci. U.S.A.">
        <title>Linking secondary metabolites to gene clusters through genome sequencing of six diverse Aspergillus species.</title>
        <authorList>
            <person name="Kaerboelling I."/>
            <person name="Vesth T.C."/>
            <person name="Frisvad J.C."/>
            <person name="Nybo J.L."/>
            <person name="Theobald S."/>
            <person name="Kuo A."/>
            <person name="Bowyer P."/>
            <person name="Matsuda Y."/>
            <person name="Mondo S."/>
            <person name="Lyhne E.K."/>
            <person name="Kogle M.E."/>
            <person name="Clum A."/>
            <person name="Lipzen A."/>
            <person name="Salamov A."/>
            <person name="Ngan C.Y."/>
            <person name="Daum C."/>
            <person name="Chiniquy J."/>
            <person name="Barry K."/>
            <person name="LaButti K."/>
            <person name="Haridas S."/>
            <person name="Simmons B.A."/>
            <person name="Magnuson J.K."/>
            <person name="Mortensen U.H."/>
            <person name="Larsen T.O."/>
            <person name="Grigoriev I.V."/>
            <person name="Baker S.E."/>
            <person name="Andersen M.R."/>
        </authorList>
    </citation>
    <scope>NUCLEOTIDE SEQUENCE [LARGE SCALE GENOMIC DNA]</scope>
    <source>
        <strain evidence="3">IBT 16806</strain>
    </source>
</reference>
<keyword evidence="1" id="KW-0732">Signal</keyword>
<dbReference type="AlphaFoldDB" id="A0A2I1CKF4"/>
<dbReference type="RefSeq" id="XP_024686702.1">
    <property type="nucleotide sequence ID" value="XM_024824911.1"/>
</dbReference>
<proteinExistence type="predicted"/>
<evidence type="ECO:0000256" key="1">
    <source>
        <dbReference type="SAM" id="SignalP"/>
    </source>
</evidence>
<name>A0A2I1CKF4_ASPN1</name>
<organism evidence="2 3">
    <name type="scientific">Aspergillus novofumigatus (strain IBT 16806)</name>
    <dbReference type="NCBI Taxonomy" id="1392255"/>
    <lineage>
        <taxon>Eukaryota</taxon>
        <taxon>Fungi</taxon>
        <taxon>Dikarya</taxon>
        <taxon>Ascomycota</taxon>
        <taxon>Pezizomycotina</taxon>
        <taxon>Eurotiomycetes</taxon>
        <taxon>Eurotiomycetidae</taxon>
        <taxon>Eurotiales</taxon>
        <taxon>Aspergillaceae</taxon>
        <taxon>Aspergillus</taxon>
        <taxon>Aspergillus subgen. Fumigati</taxon>
    </lineage>
</organism>
<evidence type="ECO:0000313" key="2">
    <source>
        <dbReference type="EMBL" id="PKX98107.1"/>
    </source>
</evidence>
<keyword evidence="3" id="KW-1185">Reference proteome</keyword>
<dbReference type="VEuPathDB" id="FungiDB:P174DRAFT_4209"/>
<dbReference type="EMBL" id="MSZS01000001">
    <property type="protein sequence ID" value="PKX98107.1"/>
    <property type="molecule type" value="Genomic_DNA"/>
</dbReference>
<protein>
    <submittedName>
        <fullName evidence="2">Uncharacterized protein</fullName>
    </submittedName>
</protein>